<proteinExistence type="predicted"/>
<reference evidence="1 2" key="1">
    <citation type="submission" date="2024-05" db="EMBL/GenBank/DDBJ databases">
        <title>Neorhizobium sp. Rsf11, a plant growth promoting and heavy metal resistant PAH-degrader.</title>
        <authorList>
            <person name="Golubev S.N."/>
            <person name="Muratova A.Y."/>
            <person name="Markelova M.I."/>
        </authorList>
    </citation>
    <scope>NUCLEOTIDE SEQUENCE [LARGE SCALE GENOMIC DNA]</scope>
    <source>
        <strain evidence="1 2">Rsf11</strain>
    </source>
</reference>
<feature type="non-terminal residue" evidence="1">
    <location>
        <position position="1"/>
    </location>
</feature>
<gene>
    <name evidence="1" type="ORF">ABK249_33855</name>
</gene>
<comment type="caution">
    <text evidence="1">The sequence shown here is derived from an EMBL/GenBank/DDBJ whole genome shotgun (WGS) entry which is preliminary data.</text>
</comment>
<dbReference type="EMBL" id="JBEAAL010000092">
    <property type="protein sequence ID" value="MEQ1409870.1"/>
    <property type="molecule type" value="Genomic_DNA"/>
</dbReference>
<dbReference type="RefSeq" id="WP_348864931.1">
    <property type="nucleotide sequence ID" value="NZ_JBEAAL010000092.1"/>
</dbReference>
<protein>
    <submittedName>
        <fullName evidence="1">Uncharacterized protein</fullName>
    </submittedName>
</protein>
<sequence length="69" mass="7845">VNDFDGLFDIDWRQWWIGSSSQGKVAHLAFDAALIAAMRSERHTLLQDFGEHGVMKGAALSRGEWRQTR</sequence>
<accession>A0ABV0MD90</accession>
<keyword evidence="2" id="KW-1185">Reference proteome</keyword>
<evidence type="ECO:0000313" key="1">
    <source>
        <dbReference type="EMBL" id="MEQ1409870.1"/>
    </source>
</evidence>
<organism evidence="1 2">
    <name type="scientific">Neorhizobium phenanthreniclasticum</name>
    <dbReference type="NCBI Taxonomy" id="3157917"/>
    <lineage>
        <taxon>Bacteria</taxon>
        <taxon>Pseudomonadati</taxon>
        <taxon>Pseudomonadota</taxon>
        <taxon>Alphaproteobacteria</taxon>
        <taxon>Hyphomicrobiales</taxon>
        <taxon>Rhizobiaceae</taxon>
        <taxon>Rhizobium/Agrobacterium group</taxon>
        <taxon>Neorhizobium</taxon>
    </lineage>
</organism>
<dbReference type="Proteomes" id="UP001496627">
    <property type="component" value="Unassembled WGS sequence"/>
</dbReference>
<name>A0ABV0MD90_9HYPH</name>
<evidence type="ECO:0000313" key="2">
    <source>
        <dbReference type="Proteomes" id="UP001496627"/>
    </source>
</evidence>